<dbReference type="Pfam" id="PF02361">
    <property type="entry name" value="CbiQ"/>
    <property type="match status" value="1"/>
</dbReference>
<sequence length="656" mass="67753">MSVRVKDVSLRYNGRPVLENLSFELPPGSFTLLCGTNGSGKSTLLRILAGLERPDSGLVERTGDDAAAGAARTLSDPTGRYPGSGAGVGPALVFQQPENQLFAGTVARDVAYGLGQRGVPKRDQAALAAAALRRTGLSPEEYAERSPYLLSGGEKRRAAIAGALAVSPRLLLLDEPTAGLDPAGYAGLLRTVAELKAEGVGLVVSTHDLDRFLPLADQAVVLAGGRLLYAGPAAALAEDERGILEQAGLTPPAYLALGRRLVRQGRLTAVPRSEAELLEALAGLRPAPPGSGGPTLPGSGTPGGASAGNAAAGGQTRTPGQNAARSGADPIKPPAVFGSRFAEPKLLADAGPAGISAGGPASRASNGPAYSVGSSASASDPAAGRPAVPAENASPAGLPALARRAGRPVLGLDPRAKWAALLLWSLALLGARSWPPLLFMAVVILASGAAAGISRRTLRRYLRPAVPMLLLFWLISAVSWNGPGPAIGPLGFSPEGAVSGGLSALRLGLLLALGLLFTETTTGAPLREAMEWAIAPLRRIGIPVRNWSLVVQITLQFAPWMLAKLEDLQLALASRGRPRSGPRRWSPRQTAMLVTPLLIQILTLGDELSTAIESRGYDASRPRTPRLRLVWSPRDTRALLGSAAVALICLALSRLA</sequence>
<feature type="transmembrane region" description="Helical" evidence="13">
    <location>
        <begin position="500"/>
        <end position="518"/>
    </location>
</feature>
<dbReference type="InterPro" id="IPR003593">
    <property type="entry name" value="AAA+_ATPase"/>
</dbReference>
<evidence type="ECO:0000256" key="4">
    <source>
        <dbReference type="ARBA" id="ARBA00022448"/>
    </source>
</evidence>
<evidence type="ECO:0000259" key="14">
    <source>
        <dbReference type="PROSITE" id="PS50893"/>
    </source>
</evidence>
<dbReference type="InterPro" id="IPR017871">
    <property type="entry name" value="ABC_transporter-like_CS"/>
</dbReference>
<dbReference type="AlphaFoldDB" id="A0A5J5GCM6"/>
<keyword evidence="16" id="KW-1185">Reference proteome</keyword>
<keyword evidence="4" id="KW-0813">Transport</keyword>
<dbReference type="InterPro" id="IPR003339">
    <property type="entry name" value="ABC/ECF_trnsptr_transmembrane"/>
</dbReference>
<evidence type="ECO:0000256" key="13">
    <source>
        <dbReference type="SAM" id="Phobius"/>
    </source>
</evidence>
<dbReference type="PANTHER" id="PTHR43553:SF24">
    <property type="entry name" value="ENERGY-COUPLING FACTOR TRANSPORTER ATP-BINDING PROTEIN ECFA1"/>
    <property type="match status" value="1"/>
</dbReference>
<name>A0A5J5GCM6_9BACL</name>
<evidence type="ECO:0000256" key="11">
    <source>
        <dbReference type="ARBA" id="ARBA00023136"/>
    </source>
</evidence>
<evidence type="ECO:0000256" key="1">
    <source>
        <dbReference type="ARBA" id="ARBA00004141"/>
    </source>
</evidence>
<dbReference type="InterPro" id="IPR050095">
    <property type="entry name" value="ECF_ABC_transporter_ATP-bd"/>
</dbReference>
<dbReference type="CDD" id="cd16914">
    <property type="entry name" value="EcfT"/>
    <property type="match status" value="1"/>
</dbReference>
<dbReference type="InterPro" id="IPR027417">
    <property type="entry name" value="P-loop_NTPase"/>
</dbReference>
<keyword evidence="6 13" id="KW-0812">Transmembrane</keyword>
<dbReference type="Gene3D" id="3.40.50.300">
    <property type="entry name" value="P-loop containing nucleotide triphosphate hydrolases"/>
    <property type="match status" value="1"/>
</dbReference>
<dbReference type="GO" id="GO:0042626">
    <property type="term" value="F:ATPase-coupled transmembrane transporter activity"/>
    <property type="evidence" value="ECO:0007669"/>
    <property type="project" value="TreeGrafter"/>
</dbReference>
<dbReference type="OrthoDB" id="2035889at2"/>
<dbReference type="CDD" id="cd03225">
    <property type="entry name" value="ABC_cobalt_CbiO_domain1"/>
    <property type="match status" value="1"/>
</dbReference>
<organism evidence="15 16">
    <name type="scientific">Paenibacillus spiritus</name>
    <dbReference type="NCBI Taxonomy" id="2496557"/>
    <lineage>
        <taxon>Bacteria</taxon>
        <taxon>Bacillati</taxon>
        <taxon>Bacillota</taxon>
        <taxon>Bacilli</taxon>
        <taxon>Bacillales</taxon>
        <taxon>Paenibacillaceae</taxon>
        <taxon>Paenibacillus</taxon>
    </lineage>
</organism>
<evidence type="ECO:0000256" key="2">
    <source>
        <dbReference type="ARBA" id="ARBA00004202"/>
    </source>
</evidence>
<keyword evidence="11 13" id="KW-0472">Membrane</keyword>
<evidence type="ECO:0000256" key="3">
    <source>
        <dbReference type="ARBA" id="ARBA00005417"/>
    </source>
</evidence>
<evidence type="ECO:0000256" key="6">
    <source>
        <dbReference type="ARBA" id="ARBA00022692"/>
    </source>
</evidence>
<dbReference type="SMART" id="SM00382">
    <property type="entry name" value="AAA"/>
    <property type="match status" value="1"/>
</dbReference>
<dbReference type="Pfam" id="PF00005">
    <property type="entry name" value="ABC_tran"/>
    <property type="match status" value="1"/>
</dbReference>
<feature type="compositionally biased region" description="Polar residues" evidence="12">
    <location>
        <begin position="315"/>
        <end position="324"/>
    </location>
</feature>
<feature type="transmembrane region" description="Helical" evidence="13">
    <location>
        <begin position="434"/>
        <end position="454"/>
    </location>
</feature>
<keyword evidence="9" id="KW-1278">Translocase</keyword>
<dbReference type="PROSITE" id="PS50893">
    <property type="entry name" value="ABC_TRANSPORTER_2"/>
    <property type="match status" value="1"/>
</dbReference>
<proteinExistence type="inferred from homology"/>
<dbReference type="InterPro" id="IPR003439">
    <property type="entry name" value="ABC_transporter-like_ATP-bd"/>
</dbReference>
<dbReference type="EMBL" id="VYKK01000007">
    <property type="protein sequence ID" value="KAA9005791.1"/>
    <property type="molecule type" value="Genomic_DNA"/>
</dbReference>
<feature type="compositionally biased region" description="Low complexity" evidence="12">
    <location>
        <begin position="358"/>
        <end position="387"/>
    </location>
</feature>
<reference evidence="15 16" key="1">
    <citation type="submission" date="2019-09" db="EMBL/GenBank/DDBJ databases">
        <title>Bacillus ochoae sp. nov., Paenibacillus whitsoniae sp. nov., Paenibacillus spiritus sp. nov. Isolated from the Mars Exploration Rover during spacecraft assembly.</title>
        <authorList>
            <person name="Seuylemezian A."/>
            <person name="Vaishampayan P."/>
        </authorList>
    </citation>
    <scope>NUCLEOTIDE SEQUENCE [LARGE SCALE GENOMIC DNA]</scope>
    <source>
        <strain evidence="15 16">MER_111</strain>
    </source>
</reference>
<evidence type="ECO:0000313" key="15">
    <source>
        <dbReference type="EMBL" id="KAA9005791.1"/>
    </source>
</evidence>
<dbReference type="GO" id="GO:0016887">
    <property type="term" value="F:ATP hydrolysis activity"/>
    <property type="evidence" value="ECO:0007669"/>
    <property type="project" value="InterPro"/>
</dbReference>
<protein>
    <submittedName>
        <fullName evidence="15">ATP-binding cassette domain-containing protein</fullName>
    </submittedName>
</protein>
<accession>A0A5J5GCM6</accession>
<gene>
    <name evidence="15" type="ORF">F4V43_06830</name>
</gene>
<keyword evidence="10 13" id="KW-1133">Transmembrane helix</keyword>
<dbReference type="GO" id="GO:0005524">
    <property type="term" value="F:ATP binding"/>
    <property type="evidence" value="ECO:0007669"/>
    <property type="project" value="UniProtKB-KW"/>
</dbReference>
<evidence type="ECO:0000256" key="8">
    <source>
        <dbReference type="ARBA" id="ARBA00022840"/>
    </source>
</evidence>
<dbReference type="Proteomes" id="UP000367750">
    <property type="component" value="Unassembled WGS sequence"/>
</dbReference>
<keyword evidence="8 15" id="KW-0067">ATP-binding</keyword>
<evidence type="ECO:0000256" key="9">
    <source>
        <dbReference type="ARBA" id="ARBA00022967"/>
    </source>
</evidence>
<comment type="caution">
    <text evidence="15">The sequence shown here is derived from an EMBL/GenBank/DDBJ whole genome shotgun (WGS) entry which is preliminary data.</text>
</comment>
<dbReference type="GO" id="GO:0043190">
    <property type="term" value="C:ATP-binding cassette (ABC) transporter complex"/>
    <property type="evidence" value="ECO:0007669"/>
    <property type="project" value="TreeGrafter"/>
</dbReference>
<comment type="subcellular location">
    <subcellularLocation>
        <location evidence="2">Cell membrane</location>
        <topology evidence="2">Peripheral membrane protein</topology>
    </subcellularLocation>
    <subcellularLocation>
        <location evidence="1">Membrane</location>
        <topology evidence="1">Multi-pass membrane protein</topology>
    </subcellularLocation>
</comment>
<feature type="region of interest" description="Disordered" evidence="12">
    <location>
        <begin position="284"/>
        <end position="335"/>
    </location>
</feature>
<evidence type="ECO:0000256" key="7">
    <source>
        <dbReference type="ARBA" id="ARBA00022741"/>
    </source>
</evidence>
<dbReference type="InterPro" id="IPR015856">
    <property type="entry name" value="ABC_transpr_CbiO/EcfA_su"/>
</dbReference>
<evidence type="ECO:0000256" key="12">
    <source>
        <dbReference type="SAM" id="MobiDB-lite"/>
    </source>
</evidence>
<dbReference type="SUPFAM" id="SSF52540">
    <property type="entry name" value="P-loop containing nucleoside triphosphate hydrolases"/>
    <property type="match status" value="1"/>
</dbReference>
<feature type="domain" description="ABC transporter" evidence="14">
    <location>
        <begin position="3"/>
        <end position="249"/>
    </location>
</feature>
<keyword evidence="7" id="KW-0547">Nucleotide-binding</keyword>
<dbReference type="PROSITE" id="PS00211">
    <property type="entry name" value="ABC_TRANSPORTER_1"/>
    <property type="match status" value="1"/>
</dbReference>
<evidence type="ECO:0000313" key="16">
    <source>
        <dbReference type="Proteomes" id="UP000367750"/>
    </source>
</evidence>
<evidence type="ECO:0000256" key="10">
    <source>
        <dbReference type="ARBA" id="ARBA00022989"/>
    </source>
</evidence>
<dbReference type="RefSeq" id="WP_150457492.1">
    <property type="nucleotide sequence ID" value="NZ_VYKK01000007.1"/>
</dbReference>
<evidence type="ECO:0000256" key="5">
    <source>
        <dbReference type="ARBA" id="ARBA00022475"/>
    </source>
</evidence>
<comment type="similarity">
    <text evidence="3">Belongs to the ABC transporter superfamily.</text>
</comment>
<dbReference type="PANTHER" id="PTHR43553">
    <property type="entry name" value="HEAVY METAL TRANSPORTER"/>
    <property type="match status" value="1"/>
</dbReference>
<feature type="transmembrane region" description="Helical" evidence="13">
    <location>
        <begin position="461"/>
        <end position="480"/>
    </location>
</feature>
<feature type="region of interest" description="Disordered" evidence="12">
    <location>
        <begin position="58"/>
        <end position="82"/>
    </location>
</feature>
<feature type="region of interest" description="Disordered" evidence="12">
    <location>
        <begin position="358"/>
        <end position="394"/>
    </location>
</feature>
<feature type="compositionally biased region" description="Gly residues" evidence="12">
    <location>
        <begin position="292"/>
        <end position="306"/>
    </location>
</feature>
<keyword evidence="5" id="KW-1003">Cell membrane</keyword>